<dbReference type="GO" id="GO:0000166">
    <property type="term" value="F:nucleotide binding"/>
    <property type="evidence" value="ECO:0007669"/>
    <property type="project" value="UniProtKB-KW"/>
</dbReference>
<evidence type="ECO:0000256" key="4">
    <source>
        <dbReference type="PROSITE-ProRule" id="PRU00464"/>
    </source>
</evidence>
<protein>
    <submittedName>
        <fullName evidence="6">HIT domain-containing protein</fullName>
    </submittedName>
</protein>
<evidence type="ECO:0000313" key="7">
    <source>
        <dbReference type="Proteomes" id="UP000256329"/>
    </source>
</evidence>
<dbReference type="Gene3D" id="3.30.428.10">
    <property type="entry name" value="HIT-like"/>
    <property type="match status" value="1"/>
</dbReference>
<evidence type="ECO:0000259" key="5">
    <source>
        <dbReference type="PROSITE" id="PS51084"/>
    </source>
</evidence>
<accession>A0A3D8P6U2</accession>
<dbReference type="PANTHER" id="PTHR42997:SF1">
    <property type="entry name" value="AP-4-A PHOSPHORYLASE"/>
    <property type="match status" value="1"/>
</dbReference>
<organism evidence="6 7">
    <name type="scientific">Ammonifex thiophilus</name>
    <dbReference type="NCBI Taxonomy" id="444093"/>
    <lineage>
        <taxon>Bacteria</taxon>
        <taxon>Bacillati</taxon>
        <taxon>Bacillota</taxon>
        <taxon>Clostridia</taxon>
        <taxon>Thermoanaerobacterales</taxon>
        <taxon>Thermoanaerobacteraceae</taxon>
        <taxon>Ammonifex</taxon>
    </lineage>
</organism>
<dbReference type="CDD" id="cd01275">
    <property type="entry name" value="FHIT"/>
    <property type="match status" value="1"/>
</dbReference>
<comment type="caution">
    <text evidence="6">The sequence shown here is derived from an EMBL/GenBank/DDBJ whole genome shotgun (WGS) entry which is preliminary data.</text>
</comment>
<proteinExistence type="predicted"/>
<feature type="domain" description="HIT" evidence="5">
    <location>
        <begin position="23"/>
        <end position="133"/>
    </location>
</feature>
<evidence type="ECO:0000256" key="2">
    <source>
        <dbReference type="PIRSR" id="PIRSR639383-1"/>
    </source>
</evidence>
<dbReference type="SUPFAM" id="SSF54197">
    <property type="entry name" value="HIT-like"/>
    <property type="match status" value="1"/>
</dbReference>
<dbReference type="AlphaFoldDB" id="A0A3D8P6U2"/>
<dbReference type="InterPro" id="IPR036265">
    <property type="entry name" value="HIT-like_sf"/>
</dbReference>
<dbReference type="PROSITE" id="PS51084">
    <property type="entry name" value="HIT_2"/>
    <property type="match status" value="1"/>
</dbReference>
<keyword evidence="1" id="KW-0547">Nucleotide-binding</keyword>
<dbReference type="OrthoDB" id="9784774at2"/>
<feature type="binding site" evidence="3">
    <location>
        <position position="50"/>
    </location>
    <ligand>
        <name>substrate</name>
    </ligand>
</feature>
<dbReference type="InterPro" id="IPR052908">
    <property type="entry name" value="AP-4-A_phosphorylase"/>
</dbReference>
<dbReference type="Proteomes" id="UP000256329">
    <property type="component" value="Unassembled WGS sequence"/>
</dbReference>
<dbReference type="InterPro" id="IPR039383">
    <property type="entry name" value="FHIT"/>
</dbReference>
<feature type="binding site" evidence="3">
    <location>
        <position position="122"/>
    </location>
    <ligand>
        <name>substrate</name>
    </ligand>
</feature>
<dbReference type="PANTHER" id="PTHR42997">
    <property type="entry name" value="HIT FAMILY HYDROLASE"/>
    <property type="match status" value="1"/>
</dbReference>
<sequence length="164" mass="18799">MERLWAPWRAVYVGKSTGRTECIFCAKLQDNRDEENLLLLRREHAFVLMNLYPYNNGHLLVAPNRHVGDVTELTPEEWLEIFTLTKDMVEILRRVMRPDGFNIGINLGKVAGAGIPEHFHVHIVPRWEGDTSFMTVFGEVRVIPEALGDTYAKLRKTLQEVGLA</sequence>
<dbReference type="GO" id="GO:0003824">
    <property type="term" value="F:catalytic activity"/>
    <property type="evidence" value="ECO:0007669"/>
    <property type="project" value="InterPro"/>
</dbReference>
<evidence type="ECO:0000256" key="3">
    <source>
        <dbReference type="PIRSR" id="PIRSR639383-2"/>
    </source>
</evidence>
<keyword evidence="7" id="KW-1185">Reference proteome</keyword>
<dbReference type="EMBL" id="QSLN01000002">
    <property type="protein sequence ID" value="RDV84307.1"/>
    <property type="molecule type" value="Genomic_DNA"/>
</dbReference>
<evidence type="ECO:0000313" key="6">
    <source>
        <dbReference type="EMBL" id="RDV84307.1"/>
    </source>
</evidence>
<gene>
    <name evidence="6" type="ORF">DXX99_03105</name>
</gene>
<evidence type="ECO:0000256" key="1">
    <source>
        <dbReference type="ARBA" id="ARBA00022741"/>
    </source>
</evidence>
<reference evidence="6 7" key="1">
    <citation type="submission" date="2018-08" db="EMBL/GenBank/DDBJ databases">
        <title>Form III RuBisCO-mediated autotrophy in Thermodesulfobium bacteria.</title>
        <authorList>
            <person name="Toshchakov S.V."/>
            <person name="Kublanov I.V."/>
            <person name="Frolov E."/>
            <person name="Bonch-Osmolovskaya E.A."/>
            <person name="Tourova T.P."/>
            <person name="Chernych N.A."/>
            <person name="Lebedinsky A.V."/>
        </authorList>
    </citation>
    <scope>NUCLEOTIDE SEQUENCE [LARGE SCALE GENOMIC DNA]</scope>
    <source>
        <strain evidence="6 7">SR</strain>
    </source>
</reference>
<feature type="short sequence motif" description="Histidine triad motif" evidence="4">
    <location>
        <begin position="118"/>
        <end position="122"/>
    </location>
</feature>
<feature type="active site" description="Tele-AMP-histidine intermediate" evidence="2">
    <location>
        <position position="120"/>
    </location>
</feature>
<name>A0A3D8P6U2_9THEO</name>
<dbReference type="Pfam" id="PF01230">
    <property type="entry name" value="HIT"/>
    <property type="match status" value="1"/>
</dbReference>
<dbReference type="InterPro" id="IPR011146">
    <property type="entry name" value="HIT-like"/>
</dbReference>
<dbReference type="RefSeq" id="WP_115792048.1">
    <property type="nucleotide sequence ID" value="NZ_QSLN01000002.1"/>
</dbReference>